<feature type="domain" description="UVR" evidence="6">
    <location>
        <begin position="191"/>
        <end position="226"/>
    </location>
</feature>
<evidence type="ECO:0000256" key="2">
    <source>
        <dbReference type="ARBA" id="ARBA00022763"/>
    </source>
</evidence>
<dbReference type="PANTHER" id="PTHR30562">
    <property type="entry name" value="UVRC/OXIDOREDUCTASE"/>
    <property type="match status" value="1"/>
</dbReference>
<feature type="domain" description="GIY-YIG" evidence="7">
    <location>
        <begin position="17"/>
        <end position="95"/>
    </location>
</feature>
<dbReference type="SMART" id="SM00465">
    <property type="entry name" value="GIYc"/>
    <property type="match status" value="1"/>
</dbReference>
<dbReference type="InterPro" id="IPR050066">
    <property type="entry name" value="UvrABC_protein_C"/>
</dbReference>
<evidence type="ECO:0000259" key="6">
    <source>
        <dbReference type="PROSITE" id="PS50151"/>
    </source>
</evidence>
<dbReference type="EMBL" id="WSLF01000009">
    <property type="protein sequence ID" value="KAE9633148.1"/>
    <property type="molecule type" value="Genomic_DNA"/>
</dbReference>
<dbReference type="Pfam" id="PF02151">
    <property type="entry name" value="UVR"/>
    <property type="match status" value="1"/>
</dbReference>
<dbReference type="OrthoDB" id="9804933at2"/>
<dbReference type="PROSITE" id="PS50151">
    <property type="entry name" value="UVR"/>
    <property type="match status" value="1"/>
</dbReference>
<dbReference type="SUPFAM" id="SSF82771">
    <property type="entry name" value="GIY-YIG endonuclease"/>
    <property type="match status" value="1"/>
</dbReference>
<dbReference type="InterPro" id="IPR047296">
    <property type="entry name" value="GIY-YIG_UvrC_Cho"/>
</dbReference>
<name>A0A7C8LIR8_9FIRM</name>
<dbReference type="PANTHER" id="PTHR30562:SF1">
    <property type="entry name" value="UVRABC SYSTEM PROTEIN C"/>
    <property type="match status" value="1"/>
</dbReference>
<dbReference type="GO" id="GO:0006289">
    <property type="term" value="P:nucleotide-excision repair"/>
    <property type="evidence" value="ECO:0007669"/>
    <property type="project" value="InterPro"/>
</dbReference>
<evidence type="ECO:0000256" key="3">
    <source>
        <dbReference type="ARBA" id="ARBA00022769"/>
    </source>
</evidence>
<dbReference type="FunFam" id="3.40.1440.10:FF:000001">
    <property type="entry name" value="UvrABC system protein C"/>
    <property type="match status" value="1"/>
</dbReference>
<dbReference type="Pfam" id="PF01541">
    <property type="entry name" value="GIY-YIG"/>
    <property type="match status" value="1"/>
</dbReference>
<dbReference type="GO" id="GO:0004518">
    <property type="term" value="F:nuclease activity"/>
    <property type="evidence" value="ECO:0007669"/>
    <property type="project" value="UniProtKB-KW"/>
</dbReference>
<evidence type="ECO:0000256" key="4">
    <source>
        <dbReference type="ARBA" id="ARBA00022881"/>
    </source>
</evidence>
<organism evidence="8 9">
    <name type="scientific">Defluviitalea raffinosedens</name>
    <dbReference type="NCBI Taxonomy" id="1450156"/>
    <lineage>
        <taxon>Bacteria</taxon>
        <taxon>Bacillati</taxon>
        <taxon>Bacillota</taxon>
        <taxon>Clostridia</taxon>
        <taxon>Lachnospirales</taxon>
        <taxon>Defluviitaleaceae</taxon>
        <taxon>Defluviitalea</taxon>
    </lineage>
</organism>
<evidence type="ECO:0000256" key="5">
    <source>
        <dbReference type="ARBA" id="ARBA00023204"/>
    </source>
</evidence>
<dbReference type="RefSeq" id="WP_158740850.1">
    <property type="nucleotide sequence ID" value="NZ_WSLF01000009.1"/>
</dbReference>
<evidence type="ECO:0000313" key="8">
    <source>
        <dbReference type="EMBL" id="KAE9633148.1"/>
    </source>
</evidence>
<reference evidence="8 9" key="1">
    <citation type="submission" date="2019-12" db="EMBL/GenBank/DDBJ databases">
        <title>Defluviitalea raffinosedens, isolated from a biogas fermenter, genome sequencing and characterization.</title>
        <authorList>
            <person name="Rettenmaier R."/>
            <person name="Schneider M."/>
            <person name="Neuhaus K."/>
            <person name="Liebl W."/>
            <person name="Zverlov V."/>
        </authorList>
    </citation>
    <scope>NUCLEOTIDE SEQUENCE [LARGE SCALE GENOMIC DNA]</scope>
    <source>
        <strain evidence="8 9">249c-K6</strain>
    </source>
</reference>
<dbReference type="Gene3D" id="3.40.1440.10">
    <property type="entry name" value="GIY-YIG endonuclease"/>
    <property type="match status" value="1"/>
</dbReference>
<dbReference type="GO" id="GO:0009380">
    <property type="term" value="C:excinuclease repair complex"/>
    <property type="evidence" value="ECO:0007669"/>
    <property type="project" value="TreeGrafter"/>
</dbReference>
<keyword evidence="3" id="KW-0228">DNA excision</keyword>
<dbReference type="InterPro" id="IPR035901">
    <property type="entry name" value="GIY-YIG_endonuc_sf"/>
</dbReference>
<sequence length="326" mass="38252">MIEITEKLREKLNQIPALPGIYKMLDSKGNIIYIGKSKCLIKRVKSYFVDNPKWEKVQKLVLFIDDIDYIVTDTHLEARLLECQLIKEIKPSFNSQMKNDQKYVYLKVENYNRFNALSVVHQREENTYGPFRKRSTLLNIINSFKSIFPLVKRNGSYEFEYHVMSSPMDQNAFNQNKAVLLEIFSDNTKMVLLMSKLEEKMKECSMQYKYESAAKYRDLMQGLEYISEGIWRYKDLISKDILLKIPITNGHKLFFISKGNILTKKIYPNLDTKDIELFIKSSRSIKSPMSSNTDEKANVDFHDILYSEIISLPNEMVQIISPEQEI</sequence>
<dbReference type="PROSITE" id="PS50164">
    <property type="entry name" value="GIY_YIG"/>
    <property type="match status" value="1"/>
</dbReference>
<keyword evidence="2" id="KW-0227">DNA damage</keyword>
<evidence type="ECO:0008006" key="10">
    <source>
        <dbReference type="Google" id="ProtNLM"/>
    </source>
</evidence>
<evidence type="ECO:0000313" key="9">
    <source>
        <dbReference type="Proteomes" id="UP000483018"/>
    </source>
</evidence>
<dbReference type="InterPro" id="IPR036876">
    <property type="entry name" value="UVR_dom_sf"/>
</dbReference>
<comment type="caution">
    <text evidence="8">The sequence shown here is derived from an EMBL/GenBank/DDBJ whole genome shotgun (WGS) entry which is preliminary data.</text>
</comment>
<gene>
    <name evidence="8" type="ORF">GND95_09745</name>
</gene>
<keyword evidence="9" id="KW-1185">Reference proteome</keyword>
<dbReference type="Proteomes" id="UP000483018">
    <property type="component" value="Unassembled WGS sequence"/>
</dbReference>
<accession>A0A7C8LIR8</accession>
<dbReference type="AlphaFoldDB" id="A0A7C8LIR8"/>
<dbReference type="CDD" id="cd10434">
    <property type="entry name" value="GIY-YIG_UvrC_Cho"/>
    <property type="match status" value="1"/>
</dbReference>
<evidence type="ECO:0000256" key="1">
    <source>
        <dbReference type="ARBA" id="ARBA00022490"/>
    </source>
</evidence>
<dbReference type="InterPro" id="IPR000305">
    <property type="entry name" value="GIY-YIG_endonuc"/>
</dbReference>
<keyword evidence="5" id="KW-0234">DNA repair</keyword>
<dbReference type="SUPFAM" id="SSF46600">
    <property type="entry name" value="C-terminal UvrC-binding domain of UvrB"/>
    <property type="match status" value="1"/>
</dbReference>
<keyword evidence="1" id="KW-0963">Cytoplasm</keyword>
<proteinExistence type="predicted"/>
<evidence type="ECO:0000259" key="7">
    <source>
        <dbReference type="PROSITE" id="PS50164"/>
    </source>
</evidence>
<protein>
    <recommendedName>
        <fullName evidence="10">GIY-YIG domain-containing protein</fullName>
    </recommendedName>
</protein>
<keyword evidence="4" id="KW-0267">Excision nuclease</keyword>
<dbReference type="InterPro" id="IPR001943">
    <property type="entry name" value="UVR_dom"/>
</dbReference>